<name>A0A7I9XNX9_9MYCO</name>
<keyword evidence="2" id="KW-1185">Reference proteome</keyword>
<organism evidence="1 2">
    <name type="scientific">Mycolicibacter senuensis</name>
    <dbReference type="NCBI Taxonomy" id="386913"/>
    <lineage>
        <taxon>Bacteria</taxon>
        <taxon>Bacillati</taxon>
        <taxon>Actinomycetota</taxon>
        <taxon>Actinomycetes</taxon>
        <taxon>Mycobacteriales</taxon>
        <taxon>Mycobacteriaceae</taxon>
        <taxon>Mycolicibacter</taxon>
    </lineage>
</organism>
<comment type="caution">
    <text evidence="1">The sequence shown here is derived from an EMBL/GenBank/DDBJ whole genome shotgun (WGS) entry which is preliminary data.</text>
</comment>
<evidence type="ECO:0000313" key="2">
    <source>
        <dbReference type="Proteomes" id="UP000465263"/>
    </source>
</evidence>
<evidence type="ECO:0000313" key="1">
    <source>
        <dbReference type="EMBL" id="GFG71458.1"/>
    </source>
</evidence>
<dbReference type="OrthoDB" id="3893982at2"/>
<sequence>MTGYAIAWDGKIVTLPPAGDLNPDGVSWAWIRDDDGNGIYDHRLVKFADTAFGAQGKRVGRISVSVVLIPRPDNPFDSDAVSIALPKSMGGDEEDRCLGYLYRHTIHNWGIANDGRKDLVARLAALSADDEVHFTATMMRDSDPADFERYRCADDEEGWDIPLRVPEFSLDLPDTRIMGAAIGAFLAEHETDGCAAPAVRDPGHHATHAQPAKPLTPMTRWHRRFPHDETPRIRWLDELADKLIQDLVTNWVVNTRDMPPPPQYKIRRWGAGGSGVIVTNEDGGRIGKIRNHPVLEARLKKGHGGYLSFLLLANELDRPAAVEALAREGIVIPFDPSPGWLNASVEPGLHGWLDVYWSGNLVGLELKPRLATFNIETGSLTVFASQLADPIRMLLTRVGQQPRDVVAEPHPDGPEYFYGIDILQAAIDQTPDQRPTRRLRQEARELLPAEWTEQLEKAWSPEQPHIDIPPGLFWDETPQPAAQRLTEPARSRTSGGCLLCTWSRGGKAYCRECLKEAEEGLFSDRGFDEPWKEAVLWSLRTLAEIEFGGPPAMNQLKKPPADGNNADLLMLCRILTCRRGWTEMGAERKAYAWTDWLAEAGLLTDGFREVSPS</sequence>
<protein>
    <submittedName>
        <fullName evidence="1">Uncharacterized protein</fullName>
    </submittedName>
</protein>
<dbReference type="RefSeq" id="WP_133055680.1">
    <property type="nucleotide sequence ID" value="NZ_BLKV01000002.1"/>
</dbReference>
<dbReference type="Proteomes" id="UP000465263">
    <property type="component" value="Unassembled WGS sequence"/>
</dbReference>
<accession>A0A7I9XNX9</accession>
<dbReference type="EMBL" id="BLKV01000002">
    <property type="protein sequence ID" value="GFG71458.1"/>
    <property type="molecule type" value="Genomic_DNA"/>
</dbReference>
<proteinExistence type="predicted"/>
<gene>
    <name evidence="1" type="ORF">MSEN_31780</name>
</gene>
<dbReference type="AlphaFoldDB" id="A0A7I9XNX9"/>
<reference evidence="1 2" key="1">
    <citation type="journal article" date="2019" name="Emerg. Microbes Infect.">
        <title>Comprehensive subspecies identification of 175 nontuberculous mycobacteria species based on 7547 genomic profiles.</title>
        <authorList>
            <person name="Matsumoto Y."/>
            <person name="Kinjo T."/>
            <person name="Motooka D."/>
            <person name="Nabeya D."/>
            <person name="Jung N."/>
            <person name="Uechi K."/>
            <person name="Horii T."/>
            <person name="Iida T."/>
            <person name="Fujita J."/>
            <person name="Nakamura S."/>
        </authorList>
    </citation>
    <scope>NUCLEOTIDE SEQUENCE [LARGE SCALE GENOMIC DNA]</scope>
    <source>
        <strain evidence="1 2">JCM 16017</strain>
    </source>
</reference>